<keyword evidence="1" id="KW-0472">Membrane</keyword>
<feature type="domain" description="Protein FecR C-terminal" evidence="3">
    <location>
        <begin position="268"/>
        <end position="332"/>
    </location>
</feature>
<dbReference type="Proteomes" id="UP001302222">
    <property type="component" value="Unassembled WGS sequence"/>
</dbReference>
<reference evidence="4 5" key="1">
    <citation type="submission" date="2023-12" db="EMBL/GenBank/DDBJ databases">
        <title>Novel species of the genus Arcicella isolated from rivers.</title>
        <authorList>
            <person name="Lu H."/>
        </authorList>
    </citation>
    <scope>NUCLEOTIDE SEQUENCE [LARGE SCALE GENOMIC DNA]</scope>
    <source>
        <strain evidence="4 5">DC25W</strain>
    </source>
</reference>
<dbReference type="PIRSF" id="PIRSF018266">
    <property type="entry name" value="FecR"/>
    <property type="match status" value="1"/>
</dbReference>
<dbReference type="EMBL" id="JAYGIM010000018">
    <property type="protein sequence ID" value="MEA5429194.1"/>
    <property type="molecule type" value="Genomic_DNA"/>
</dbReference>
<evidence type="ECO:0000259" key="3">
    <source>
        <dbReference type="Pfam" id="PF16344"/>
    </source>
</evidence>
<keyword evidence="1" id="KW-1133">Transmembrane helix</keyword>
<proteinExistence type="predicted"/>
<name>A0ABU5SPM9_9BACT</name>
<feature type="transmembrane region" description="Helical" evidence="1">
    <location>
        <begin position="92"/>
        <end position="115"/>
    </location>
</feature>
<keyword evidence="1" id="KW-0812">Transmembrane</keyword>
<sequence length="336" mass="38456">MEKYNTYSTEDFLNDKDFIRWIKEGNAEERKRWEDWQQSTPENLAAYQQASLVLKMVMSAERIEPSAIFGDNLLKDIQSSIVQQEKKQRVVLWLRITSVAAAAILAVAVGINWYAQSMITISTDYAQQKTITLPDESIVKLNANSSISYHRAWSWQSKREVWVSGEAFLKVTHLNTNPIKIKPQEQFSVHASSVLINVLGTEFNVKERRKQVQVALLKGKISVQIENQPYAIIMKPGEIVRYNGILQKQTQQQVMSVPQAWLEGNMIVNGLTARQIIDNFEDTYGYKVILEDSTLASKQIDGTIAFNSEETILYTLSNILNVNIYKEGKIIYLRSR</sequence>
<protein>
    <submittedName>
        <fullName evidence="4">FecR domain-containing protein</fullName>
    </submittedName>
</protein>
<evidence type="ECO:0000256" key="1">
    <source>
        <dbReference type="SAM" id="Phobius"/>
    </source>
</evidence>
<dbReference type="Pfam" id="PF04773">
    <property type="entry name" value="FecR"/>
    <property type="match status" value="1"/>
</dbReference>
<evidence type="ECO:0000313" key="4">
    <source>
        <dbReference type="EMBL" id="MEA5429194.1"/>
    </source>
</evidence>
<dbReference type="InterPro" id="IPR012373">
    <property type="entry name" value="Ferrdict_sens_TM"/>
</dbReference>
<gene>
    <name evidence="4" type="ORF">VB798_21565</name>
</gene>
<feature type="domain" description="FecR protein" evidence="2">
    <location>
        <begin position="120"/>
        <end position="221"/>
    </location>
</feature>
<dbReference type="Gene3D" id="3.55.50.30">
    <property type="match status" value="1"/>
</dbReference>
<dbReference type="InterPro" id="IPR032508">
    <property type="entry name" value="FecR_C"/>
</dbReference>
<dbReference type="InterPro" id="IPR006860">
    <property type="entry name" value="FecR"/>
</dbReference>
<dbReference type="Pfam" id="PF16344">
    <property type="entry name" value="FecR_C"/>
    <property type="match status" value="1"/>
</dbReference>
<keyword evidence="5" id="KW-1185">Reference proteome</keyword>
<comment type="caution">
    <text evidence="4">The sequence shown here is derived from an EMBL/GenBank/DDBJ whole genome shotgun (WGS) entry which is preliminary data.</text>
</comment>
<evidence type="ECO:0000313" key="5">
    <source>
        <dbReference type="Proteomes" id="UP001302222"/>
    </source>
</evidence>
<accession>A0ABU5SPM9</accession>
<dbReference type="PANTHER" id="PTHR30273:SF2">
    <property type="entry name" value="PROTEIN FECR"/>
    <property type="match status" value="1"/>
</dbReference>
<dbReference type="RefSeq" id="WP_323689316.1">
    <property type="nucleotide sequence ID" value="NZ_JAYGIM010000018.1"/>
</dbReference>
<dbReference type="Gene3D" id="2.60.120.1440">
    <property type="match status" value="1"/>
</dbReference>
<evidence type="ECO:0000259" key="2">
    <source>
        <dbReference type="Pfam" id="PF04773"/>
    </source>
</evidence>
<organism evidence="4 5">
    <name type="scientific">Arcicella lustrica</name>
    <dbReference type="NCBI Taxonomy" id="2984196"/>
    <lineage>
        <taxon>Bacteria</taxon>
        <taxon>Pseudomonadati</taxon>
        <taxon>Bacteroidota</taxon>
        <taxon>Cytophagia</taxon>
        <taxon>Cytophagales</taxon>
        <taxon>Flectobacillaceae</taxon>
        <taxon>Arcicella</taxon>
    </lineage>
</organism>
<dbReference type="PANTHER" id="PTHR30273">
    <property type="entry name" value="PERIPLASMIC SIGNAL SENSOR AND SIGMA FACTOR ACTIVATOR FECR-RELATED"/>
    <property type="match status" value="1"/>
</dbReference>